<dbReference type="EMBL" id="JAHHUM010002020">
    <property type="protein sequence ID" value="KAK5607573.1"/>
    <property type="molecule type" value="Genomic_DNA"/>
</dbReference>
<dbReference type="Proteomes" id="UP001311232">
    <property type="component" value="Unassembled WGS sequence"/>
</dbReference>
<proteinExistence type="predicted"/>
<comment type="caution">
    <text evidence="1">The sequence shown here is derived from an EMBL/GenBank/DDBJ whole genome shotgun (WGS) entry which is preliminary data.</text>
</comment>
<accession>A0AAV9RF10</accession>
<evidence type="ECO:0000313" key="1">
    <source>
        <dbReference type="EMBL" id="KAK5607573.1"/>
    </source>
</evidence>
<organism evidence="1 2">
    <name type="scientific">Crenichthys baileyi</name>
    <name type="common">White River springfish</name>
    <dbReference type="NCBI Taxonomy" id="28760"/>
    <lineage>
        <taxon>Eukaryota</taxon>
        <taxon>Metazoa</taxon>
        <taxon>Chordata</taxon>
        <taxon>Craniata</taxon>
        <taxon>Vertebrata</taxon>
        <taxon>Euteleostomi</taxon>
        <taxon>Actinopterygii</taxon>
        <taxon>Neopterygii</taxon>
        <taxon>Teleostei</taxon>
        <taxon>Neoteleostei</taxon>
        <taxon>Acanthomorphata</taxon>
        <taxon>Ovalentaria</taxon>
        <taxon>Atherinomorphae</taxon>
        <taxon>Cyprinodontiformes</taxon>
        <taxon>Goodeidae</taxon>
        <taxon>Crenichthys</taxon>
    </lineage>
</organism>
<reference evidence="1 2" key="1">
    <citation type="submission" date="2021-06" db="EMBL/GenBank/DDBJ databases">
        <authorList>
            <person name="Palmer J.M."/>
        </authorList>
    </citation>
    <scope>NUCLEOTIDE SEQUENCE [LARGE SCALE GENOMIC DNA]</scope>
    <source>
        <strain evidence="1 2">MEX-2019</strain>
        <tissue evidence="1">Muscle</tissue>
    </source>
</reference>
<sequence length="108" mass="12124">MSGASSYLNSSLHQHNPACQQGSASSSFSLFICQSSCHHSHILSSCSSAVTFRYQCPLSFTSSFFVLCQSFSQQSNSVFTILCIYLKFLSYRNKMPLPWILAKDLQYK</sequence>
<gene>
    <name evidence="1" type="ORF">CRENBAI_013945</name>
</gene>
<keyword evidence="2" id="KW-1185">Reference proteome</keyword>
<name>A0AAV9RF10_9TELE</name>
<dbReference type="AlphaFoldDB" id="A0AAV9RF10"/>
<protein>
    <submittedName>
        <fullName evidence="1">Uncharacterized protein</fullName>
    </submittedName>
</protein>
<evidence type="ECO:0000313" key="2">
    <source>
        <dbReference type="Proteomes" id="UP001311232"/>
    </source>
</evidence>